<evidence type="ECO:0000256" key="3">
    <source>
        <dbReference type="ARBA" id="ARBA00022670"/>
    </source>
</evidence>
<feature type="site" description="Transition state stabilizer" evidence="10">
    <location>
        <position position="386"/>
    </location>
</feature>
<dbReference type="FunFam" id="2.60.40.1910:FF:000004">
    <property type="entry name" value="Aminopeptidase"/>
    <property type="match status" value="1"/>
</dbReference>
<dbReference type="SUPFAM" id="SSF55486">
    <property type="entry name" value="Metalloproteases ('zincins'), catalytic domain"/>
    <property type="match status" value="1"/>
</dbReference>
<comment type="cofactor">
    <cofactor evidence="9 11">
        <name>Zn(2+)</name>
        <dbReference type="ChEBI" id="CHEBI:29105"/>
    </cofactor>
    <text evidence="9 11">Binds 1 zinc ion per subunit.</text>
</comment>
<dbReference type="Gene3D" id="2.60.40.1730">
    <property type="entry name" value="tricorn interacting facor f3 domain"/>
    <property type="match status" value="1"/>
</dbReference>
<dbReference type="EMBL" id="OX365764">
    <property type="protein sequence ID" value="CAI4039427.1"/>
    <property type="molecule type" value="Genomic_DNA"/>
</dbReference>
<dbReference type="GO" id="GO:0070006">
    <property type="term" value="F:metalloaminopeptidase activity"/>
    <property type="evidence" value="ECO:0007669"/>
    <property type="project" value="TreeGrafter"/>
</dbReference>
<evidence type="ECO:0000256" key="11">
    <source>
        <dbReference type="RuleBase" id="RU364040"/>
    </source>
</evidence>
<dbReference type="GeneID" id="80918638"/>
<dbReference type="AlphaFoldDB" id="A0AA35J1H0"/>
<reference evidence="15" key="1">
    <citation type="submission" date="2022-10" db="EMBL/GenBank/DDBJ databases">
        <authorList>
            <person name="Byrne P K."/>
        </authorList>
    </citation>
    <scope>NUCLEOTIDE SEQUENCE</scope>
    <source>
        <strain evidence="15">IFO1815</strain>
    </source>
</reference>
<dbReference type="EC" id="3.4.11.-" evidence="11"/>
<dbReference type="PANTHER" id="PTHR11533:SF174">
    <property type="entry name" value="PUROMYCIN-SENSITIVE AMINOPEPTIDASE-RELATED"/>
    <property type="match status" value="1"/>
</dbReference>
<dbReference type="Pfam" id="PF11838">
    <property type="entry name" value="ERAP1_C"/>
    <property type="match status" value="1"/>
</dbReference>
<sequence length="856" mass="97745">MSREVLPNNVIPLHYDIALEPDFETFRFEGSLKVDLQINDHSINSVQLNCLEIDLHSVYVEGVRAIEVRRNENQQTATFFFPNGTFENLGPTAKLEIKFTGILNDQMAGFYRAKYTDKATGETKYMATTQMEATDARRAFPCFDEPNLKATFDITLISEPFLTHLSNMDVKTEIVKEGRKFTTFNTTPKMSTYLVAFIVADLKYVENNGFRIPVRVYSTPGDEKLGQFATDLAAKTLSFFENTFGIEYPLPKMDMVAVHEFSAGAMENWGLVTYRVIDLLLDMQNSSLDRIQRVAEVIQHELAHQWFGNLVTMDWWEGLWLNEGFATWMSWYSCNEFQPEWKVWEQYVTDNLQRALTLDSLRSSHPIEVPVKNADEINQIFDAISYSKGSSLLRMISKWLGEETFIKGVSQYLNKFKYGNAKTEDLWDALTDASGKDVRSVMNVWTKSVGFPVLSVREQKNEIILSQHRYLSTGDVEKEEDTTIYPILLALKDHTGIDNSLVLNKRSATFEVKDQDFFKINGDQSGIFITSYSDERWAKLSKQANLLSVEDRVGLVADAKSLSASGYTSTTNFLNLISNWKTEDSFVVWEQITNSLSALKSTWVFEPKNVLDSLNKFTLKLVSSKLSELGWNINETDTFATQRLKVTLFNAACTSGNKKMQSIAVKMFDEYTNGDESAIPALFKPTVFSTVAKIGEQDSYEKIFHIYQNPVSSDEKIVALRALGRFEDSSLLERTLSYLLDGTVLNQDFYIPMQGIRTHKKGIERLWTWMQEHWDEISKRLQPGSPVLGGVLTLGLANFTSFEDLEKINAFYSKKVTKGYDQTLAQALDTIRARAQWVNRDRDVVAAYLHEHEYDQ</sequence>
<evidence type="ECO:0000256" key="4">
    <source>
        <dbReference type="ARBA" id="ARBA00022723"/>
    </source>
</evidence>
<dbReference type="Gene3D" id="1.25.50.20">
    <property type="match status" value="1"/>
</dbReference>
<keyword evidence="4 9" id="KW-0479">Metal-binding</keyword>
<dbReference type="CDD" id="cd09601">
    <property type="entry name" value="M1_APN-Q_like"/>
    <property type="match status" value="1"/>
</dbReference>
<dbReference type="GO" id="GO:0005737">
    <property type="term" value="C:cytoplasm"/>
    <property type="evidence" value="ECO:0007669"/>
    <property type="project" value="TreeGrafter"/>
</dbReference>
<keyword evidence="7 11" id="KW-0482">Metalloprotease</keyword>
<evidence type="ECO:0000256" key="8">
    <source>
        <dbReference type="PIRSR" id="PIRSR634016-1"/>
    </source>
</evidence>
<evidence type="ECO:0000256" key="6">
    <source>
        <dbReference type="ARBA" id="ARBA00022833"/>
    </source>
</evidence>
<dbReference type="Pfam" id="PF01433">
    <property type="entry name" value="Peptidase_M1"/>
    <property type="match status" value="1"/>
</dbReference>
<dbReference type="PRINTS" id="PR00756">
    <property type="entry name" value="ALADIPTASE"/>
</dbReference>
<dbReference type="Pfam" id="PF17900">
    <property type="entry name" value="Peptidase_M1_N"/>
    <property type="match status" value="1"/>
</dbReference>
<dbReference type="Proteomes" id="UP001161438">
    <property type="component" value="Chromosome 8"/>
</dbReference>
<dbReference type="GO" id="GO:0008270">
    <property type="term" value="F:zinc ion binding"/>
    <property type="evidence" value="ECO:0007669"/>
    <property type="project" value="UniProtKB-UniRule"/>
</dbReference>
<dbReference type="InterPro" id="IPR042097">
    <property type="entry name" value="Aminopeptidase_N-like_N_sf"/>
</dbReference>
<evidence type="ECO:0000259" key="12">
    <source>
        <dbReference type="Pfam" id="PF01433"/>
    </source>
</evidence>
<gene>
    <name evidence="15" type="primary">SMKI08G0920</name>
    <name evidence="15" type="ORF">SMKI_08G0920</name>
</gene>
<dbReference type="InterPro" id="IPR014782">
    <property type="entry name" value="Peptidase_M1_dom"/>
</dbReference>
<dbReference type="GO" id="GO:0016020">
    <property type="term" value="C:membrane"/>
    <property type="evidence" value="ECO:0007669"/>
    <property type="project" value="TreeGrafter"/>
</dbReference>
<evidence type="ECO:0000313" key="15">
    <source>
        <dbReference type="EMBL" id="CAI4039427.1"/>
    </source>
</evidence>
<dbReference type="InterPro" id="IPR027268">
    <property type="entry name" value="Peptidase_M4/M1_CTD_sf"/>
</dbReference>
<dbReference type="SUPFAM" id="SSF63737">
    <property type="entry name" value="Leukotriene A4 hydrolase N-terminal domain"/>
    <property type="match status" value="1"/>
</dbReference>
<dbReference type="InterPro" id="IPR024571">
    <property type="entry name" value="ERAP1-like_C_dom"/>
</dbReference>
<dbReference type="InterPro" id="IPR045357">
    <property type="entry name" value="Aminopeptidase_N-like_N"/>
</dbReference>
<keyword evidence="2 11" id="KW-0031">Aminopeptidase</keyword>
<dbReference type="GO" id="GO:0042277">
    <property type="term" value="F:peptide binding"/>
    <property type="evidence" value="ECO:0007669"/>
    <property type="project" value="TreeGrafter"/>
</dbReference>
<keyword evidence="16" id="KW-1185">Reference proteome</keyword>
<protein>
    <recommendedName>
        <fullName evidence="11">Aminopeptidase</fullName>
        <ecNumber evidence="11">3.4.11.-</ecNumber>
    </recommendedName>
</protein>
<dbReference type="Gene3D" id="1.10.390.10">
    <property type="entry name" value="Neutral Protease Domain 2"/>
    <property type="match status" value="1"/>
</dbReference>
<evidence type="ECO:0000256" key="7">
    <source>
        <dbReference type="ARBA" id="ARBA00023049"/>
    </source>
</evidence>
<dbReference type="Gene3D" id="2.60.40.1910">
    <property type="match status" value="1"/>
</dbReference>
<evidence type="ECO:0000313" key="16">
    <source>
        <dbReference type="Proteomes" id="UP001161438"/>
    </source>
</evidence>
<dbReference type="FunFam" id="1.25.50.20:FF:000002">
    <property type="entry name" value="Aminopeptidase"/>
    <property type="match status" value="1"/>
</dbReference>
<dbReference type="FunFam" id="2.60.40.1730:FF:000002">
    <property type="entry name" value="Aminopeptidase"/>
    <property type="match status" value="1"/>
</dbReference>
<dbReference type="RefSeq" id="XP_056082542.1">
    <property type="nucleotide sequence ID" value="XM_056222896.1"/>
</dbReference>
<dbReference type="GO" id="GO:0006508">
    <property type="term" value="P:proteolysis"/>
    <property type="evidence" value="ECO:0007669"/>
    <property type="project" value="UniProtKB-KW"/>
</dbReference>
<feature type="binding site" evidence="9">
    <location>
        <position position="304"/>
    </location>
    <ligand>
        <name>Zn(2+)</name>
        <dbReference type="ChEBI" id="CHEBI:29105"/>
        <note>catalytic</note>
    </ligand>
</feature>
<dbReference type="FunFam" id="1.10.390.10:FF:000001">
    <property type="entry name" value="Aminopeptidase"/>
    <property type="match status" value="1"/>
</dbReference>
<dbReference type="InterPro" id="IPR050344">
    <property type="entry name" value="Peptidase_M1_aminopeptidases"/>
</dbReference>
<dbReference type="InterPro" id="IPR034016">
    <property type="entry name" value="M1_APN-typ"/>
</dbReference>
<evidence type="ECO:0000256" key="5">
    <source>
        <dbReference type="ARBA" id="ARBA00022801"/>
    </source>
</evidence>
<dbReference type="GO" id="GO:0043171">
    <property type="term" value="P:peptide catabolic process"/>
    <property type="evidence" value="ECO:0007669"/>
    <property type="project" value="TreeGrafter"/>
</dbReference>
<accession>A0AA35J1H0</accession>
<proteinExistence type="inferred from homology"/>
<feature type="binding site" evidence="9">
    <location>
        <position position="300"/>
    </location>
    <ligand>
        <name>Zn(2+)</name>
        <dbReference type="ChEBI" id="CHEBI:29105"/>
        <note>catalytic</note>
    </ligand>
</feature>
<feature type="domain" description="Peptidase M1 membrane alanine aminopeptidase" evidence="12">
    <location>
        <begin position="228"/>
        <end position="445"/>
    </location>
</feature>
<dbReference type="PANTHER" id="PTHR11533">
    <property type="entry name" value="PROTEASE M1 ZINC METALLOPROTEASE"/>
    <property type="match status" value="1"/>
</dbReference>
<evidence type="ECO:0000256" key="2">
    <source>
        <dbReference type="ARBA" id="ARBA00022438"/>
    </source>
</evidence>
<feature type="binding site" evidence="9">
    <location>
        <position position="323"/>
    </location>
    <ligand>
        <name>Zn(2+)</name>
        <dbReference type="ChEBI" id="CHEBI:29105"/>
        <note>catalytic</note>
    </ligand>
</feature>
<name>A0AA35J1H0_SACMI</name>
<evidence type="ECO:0000256" key="10">
    <source>
        <dbReference type="PIRSR" id="PIRSR634016-4"/>
    </source>
</evidence>
<evidence type="ECO:0000259" key="14">
    <source>
        <dbReference type="Pfam" id="PF17900"/>
    </source>
</evidence>
<evidence type="ECO:0000259" key="13">
    <source>
        <dbReference type="Pfam" id="PF11838"/>
    </source>
</evidence>
<dbReference type="InterPro" id="IPR001930">
    <property type="entry name" value="Peptidase_M1"/>
</dbReference>
<evidence type="ECO:0000256" key="1">
    <source>
        <dbReference type="ARBA" id="ARBA00010136"/>
    </source>
</evidence>
<feature type="domain" description="Aminopeptidase N-like N-terminal" evidence="14">
    <location>
        <begin position="12"/>
        <end position="194"/>
    </location>
</feature>
<keyword evidence="5 11" id="KW-0378">Hydrolase</keyword>
<feature type="active site" description="Proton acceptor" evidence="8">
    <location>
        <position position="301"/>
    </location>
</feature>
<organism evidence="15 16">
    <name type="scientific">Saccharomyces mikatae IFO 1815</name>
    <dbReference type="NCBI Taxonomy" id="226126"/>
    <lineage>
        <taxon>Eukaryota</taxon>
        <taxon>Fungi</taxon>
        <taxon>Dikarya</taxon>
        <taxon>Ascomycota</taxon>
        <taxon>Saccharomycotina</taxon>
        <taxon>Saccharomycetes</taxon>
        <taxon>Saccharomycetales</taxon>
        <taxon>Saccharomycetaceae</taxon>
        <taxon>Saccharomyces</taxon>
    </lineage>
</organism>
<feature type="domain" description="ERAP1-like C-terminal" evidence="13">
    <location>
        <begin position="517"/>
        <end position="833"/>
    </location>
</feature>
<evidence type="ECO:0000256" key="9">
    <source>
        <dbReference type="PIRSR" id="PIRSR634016-3"/>
    </source>
</evidence>
<comment type="similarity">
    <text evidence="1 11">Belongs to the peptidase M1 family.</text>
</comment>
<keyword evidence="3 11" id="KW-0645">Protease</keyword>
<keyword evidence="6 9" id="KW-0862">Zinc</keyword>